<evidence type="ECO:0008006" key="4">
    <source>
        <dbReference type="Google" id="ProtNLM"/>
    </source>
</evidence>
<proteinExistence type="predicted"/>
<keyword evidence="3" id="KW-1185">Reference proteome</keyword>
<evidence type="ECO:0000256" key="1">
    <source>
        <dbReference type="SAM" id="SignalP"/>
    </source>
</evidence>
<dbReference type="AlphaFoldDB" id="A0A1G7HVK3"/>
<name>A0A1G7HVK3_9RHOB</name>
<dbReference type="InterPro" id="IPR038695">
    <property type="entry name" value="Saro_0823-like_sf"/>
</dbReference>
<evidence type="ECO:0000313" key="2">
    <source>
        <dbReference type="EMBL" id="SDF04405.1"/>
    </source>
</evidence>
<organism evidence="2 3">
    <name type="scientific">Salipiger thiooxidans</name>
    <dbReference type="NCBI Taxonomy" id="282683"/>
    <lineage>
        <taxon>Bacteria</taxon>
        <taxon>Pseudomonadati</taxon>
        <taxon>Pseudomonadota</taxon>
        <taxon>Alphaproteobacteria</taxon>
        <taxon>Rhodobacterales</taxon>
        <taxon>Roseobacteraceae</taxon>
        <taxon>Salipiger</taxon>
    </lineage>
</organism>
<dbReference type="Pfam" id="PF02643">
    <property type="entry name" value="DUF192"/>
    <property type="match status" value="1"/>
</dbReference>
<dbReference type="STRING" id="282683.SAMN04488105_111186"/>
<dbReference type="Proteomes" id="UP000198994">
    <property type="component" value="Unassembled WGS sequence"/>
</dbReference>
<dbReference type="OrthoDB" id="9808290at2"/>
<feature type="signal peptide" evidence="1">
    <location>
        <begin position="1"/>
        <end position="19"/>
    </location>
</feature>
<gene>
    <name evidence="2" type="ORF">SAMN04488105_111186</name>
</gene>
<protein>
    <recommendedName>
        <fullName evidence="4">DUF192 domain-containing protein</fullName>
    </recommendedName>
</protein>
<dbReference type="PANTHER" id="PTHR37953">
    <property type="entry name" value="UPF0127 PROTEIN MJ1496"/>
    <property type="match status" value="1"/>
</dbReference>
<keyword evidence="1" id="KW-0732">Signal</keyword>
<dbReference type="RefSeq" id="WP_089961594.1">
    <property type="nucleotide sequence ID" value="NZ_FNAV01000011.1"/>
</dbReference>
<evidence type="ECO:0000313" key="3">
    <source>
        <dbReference type="Proteomes" id="UP000198994"/>
    </source>
</evidence>
<dbReference type="InterPro" id="IPR003795">
    <property type="entry name" value="DUF192"/>
</dbReference>
<dbReference type="Gene3D" id="2.60.120.1140">
    <property type="entry name" value="Protein of unknown function DUF192"/>
    <property type="match status" value="1"/>
</dbReference>
<reference evidence="3" key="1">
    <citation type="submission" date="2016-10" db="EMBL/GenBank/DDBJ databases">
        <authorList>
            <person name="Varghese N."/>
            <person name="Submissions S."/>
        </authorList>
    </citation>
    <scope>NUCLEOTIDE SEQUENCE [LARGE SCALE GENOMIC DNA]</scope>
    <source>
        <strain evidence="3">DSM 10146</strain>
    </source>
</reference>
<sequence>MGSGARALLIFLASAIVTAAPAAAQQCRDDTVWLRGDWGTARFHVDVADSAEERSRGLMFVEKMPATAGMLFVYGHASKTAFWMKNTLIPLDMIFADGKGQVVKVHSNAVPHDETPIPSGTPAQYVLEINGGLARQLGIDVGSEMMHPAIRGAAWPCE</sequence>
<feature type="chain" id="PRO_5011477942" description="DUF192 domain-containing protein" evidence="1">
    <location>
        <begin position="20"/>
        <end position="158"/>
    </location>
</feature>
<accession>A0A1G7HVK3</accession>
<dbReference type="PANTHER" id="PTHR37953:SF1">
    <property type="entry name" value="UPF0127 PROTEIN MJ1496"/>
    <property type="match status" value="1"/>
</dbReference>
<dbReference type="EMBL" id="FNAV01000011">
    <property type="protein sequence ID" value="SDF04405.1"/>
    <property type="molecule type" value="Genomic_DNA"/>
</dbReference>